<dbReference type="AlphaFoldDB" id="A0A4U6TA41"/>
<evidence type="ECO:0000259" key="7">
    <source>
        <dbReference type="PROSITE" id="PS50836"/>
    </source>
</evidence>
<evidence type="ECO:0000313" key="9">
    <source>
        <dbReference type="Proteomes" id="UP000298652"/>
    </source>
</evidence>
<proteinExistence type="predicted"/>
<gene>
    <name evidence="8" type="ORF">SEVIR_9G510900v2</name>
</gene>
<evidence type="ECO:0000313" key="8">
    <source>
        <dbReference type="EMBL" id="TKV97684.1"/>
    </source>
</evidence>
<dbReference type="Gramene" id="TKV97684">
    <property type="protein sequence ID" value="TKV97684"/>
    <property type="gene ID" value="SEVIR_9G510900v2"/>
</dbReference>
<name>A0A4U6TA41_SETVI</name>
<evidence type="ECO:0000256" key="3">
    <source>
        <dbReference type="ARBA" id="ARBA00022729"/>
    </source>
</evidence>
<dbReference type="InterPro" id="IPR005018">
    <property type="entry name" value="DOMON_domain"/>
</dbReference>
<organism evidence="8 9">
    <name type="scientific">Setaria viridis</name>
    <name type="common">Green bristlegrass</name>
    <name type="synonym">Setaria italica subsp. viridis</name>
    <dbReference type="NCBI Taxonomy" id="4556"/>
    <lineage>
        <taxon>Eukaryota</taxon>
        <taxon>Viridiplantae</taxon>
        <taxon>Streptophyta</taxon>
        <taxon>Embryophyta</taxon>
        <taxon>Tracheophyta</taxon>
        <taxon>Spermatophyta</taxon>
        <taxon>Magnoliopsida</taxon>
        <taxon>Liliopsida</taxon>
        <taxon>Poales</taxon>
        <taxon>Poaceae</taxon>
        <taxon>PACMAD clade</taxon>
        <taxon>Panicoideae</taxon>
        <taxon>Panicodae</taxon>
        <taxon>Paniceae</taxon>
        <taxon>Cenchrinae</taxon>
        <taxon>Setaria</taxon>
    </lineage>
</organism>
<evidence type="ECO:0000256" key="1">
    <source>
        <dbReference type="ARBA" id="ARBA00004370"/>
    </source>
</evidence>
<keyword evidence="4" id="KW-0472">Membrane</keyword>
<evidence type="ECO:0000256" key="2">
    <source>
        <dbReference type="ARBA" id="ARBA00022448"/>
    </source>
</evidence>
<dbReference type="PANTHER" id="PTHR23130">
    <property type="entry name" value="CYTOCHROME B561 AND DOMON DOMAIN-CONTAINING PROTEIN"/>
    <property type="match status" value="1"/>
</dbReference>
<dbReference type="InterPro" id="IPR045265">
    <property type="entry name" value="AIR12_DOMON"/>
</dbReference>
<protein>
    <recommendedName>
        <fullName evidence="7">DOMON domain-containing protein</fullName>
    </recommendedName>
</protein>
<keyword evidence="9" id="KW-1185">Reference proteome</keyword>
<dbReference type="EMBL" id="CM016560">
    <property type="protein sequence ID" value="TKV97684.1"/>
    <property type="molecule type" value="Genomic_DNA"/>
</dbReference>
<dbReference type="OMA" id="CSSAKFP"/>
<feature type="domain" description="DOMON" evidence="7">
    <location>
        <begin position="51"/>
        <end position="168"/>
    </location>
</feature>
<feature type="region of interest" description="Disordered" evidence="5">
    <location>
        <begin position="211"/>
        <end position="234"/>
    </location>
</feature>
<evidence type="ECO:0000256" key="5">
    <source>
        <dbReference type="SAM" id="MobiDB-lite"/>
    </source>
</evidence>
<evidence type="ECO:0000256" key="6">
    <source>
        <dbReference type="SAM" id="SignalP"/>
    </source>
</evidence>
<dbReference type="GO" id="GO:0016020">
    <property type="term" value="C:membrane"/>
    <property type="evidence" value="ECO:0007669"/>
    <property type="project" value="UniProtKB-SubCell"/>
</dbReference>
<sequence>MAGRRNHSAWLLLRAALLLVAATAATAQNNCSSAKFPAGRSFQRCTSLPVLGASLHWTYHQANGTADVAFRVPQSTTGWVAWGINTERPVSMAGSSVFIASHSQDGNGGAVSVLATYLESTAPALANNTLKLAVPVTPAAEYSGGAYTIYAMALPGRPVQRRLVWRVGTNPVNITVQNTVWRAGPLSGGRIAPHPTSAANLRSAQKLDFLSGNHRSAGAPNSRVHRRDLREFLG</sequence>
<feature type="chain" id="PRO_5020292260" description="DOMON domain-containing protein" evidence="6">
    <location>
        <begin position="28"/>
        <end position="234"/>
    </location>
</feature>
<comment type="subcellular location">
    <subcellularLocation>
        <location evidence="1">Membrane</location>
    </subcellularLocation>
</comment>
<feature type="signal peptide" evidence="6">
    <location>
        <begin position="1"/>
        <end position="27"/>
    </location>
</feature>
<accession>A0A4U6TA41</accession>
<keyword evidence="3 6" id="KW-0732">Signal</keyword>
<dbReference type="PANTHER" id="PTHR23130:SF216">
    <property type="entry name" value="PROTEIN, PUTATIVE, EXPRESSED-RELATED"/>
    <property type="match status" value="1"/>
</dbReference>
<dbReference type="Pfam" id="PF04526">
    <property type="entry name" value="DUF568"/>
    <property type="match status" value="2"/>
</dbReference>
<dbReference type="PROSITE" id="PS50836">
    <property type="entry name" value="DOMON"/>
    <property type="match status" value="1"/>
</dbReference>
<reference evidence="8" key="1">
    <citation type="submission" date="2019-03" db="EMBL/GenBank/DDBJ databases">
        <title>WGS assembly of Setaria viridis.</title>
        <authorList>
            <person name="Huang P."/>
            <person name="Jenkins J."/>
            <person name="Grimwood J."/>
            <person name="Barry K."/>
            <person name="Healey A."/>
            <person name="Mamidi S."/>
            <person name="Sreedasyam A."/>
            <person name="Shu S."/>
            <person name="Feldman M."/>
            <person name="Wu J."/>
            <person name="Yu Y."/>
            <person name="Chen C."/>
            <person name="Johnson J."/>
            <person name="Rokhsar D."/>
            <person name="Baxter I."/>
            <person name="Schmutz J."/>
            <person name="Brutnell T."/>
            <person name="Kellogg E."/>
        </authorList>
    </citation>
    <scope>NUCLEOTIDE SEQUENCE [LARGE SCALE GENOMIC DNA]</scope>
</reference>
<evidence type="ECO:0000256" key="4">
    <source>
        <dbReference type="ARBA" id="ARBA00023136"/>
    </source>
</evidence>
<dbReference type="Proteomes" id="UP000298652">
    <property type="component" value="Chromosome 9"/>
</dbReference>
<keyword evidence="2" id="KW-0813">Transport</keyword>